<evidence type="ECO:0000256" key="6">
    <source>
        <dbReference type="ARBA" id="ARBA00022777"/>
    </source>
</evidence>
<dbReference type="PROSITE" id="PS01075">
    <property type="entry name" value="ACETATE_KINASE_1"/>
    <property type="match status" value="1"/>
</dbReference>
<dbReference type="PRINTS" id="PR00471">
    <property type="entry name" value="ACETATEKNASE"/>
</dbReference>
<evidence type="ECO:0000313" key="11">
    <source>
        <dbReference type="EMBL" id="MCG7506067.1"/>
    </source>
</evidence>
<comment type="similarity">
    <text evidence="1 9 10">Belongs to the acetokinase family.</text>
</comment>
<comment type="subunit">
    <text evidence="9">Homodimer.</text>
</comment>
<comment type="function">
    <text evidence="9">Catalyzes the formation of acetyl phosphate from acetate and ATP. Can also catalyze the reverse reaction.</text>
</comment>
<evidence type="ECO:0000256" key="3">
    <source>
        <dbReference type="ARBA" id="ARBA00022679"/>
    </source>
</evidence>
<dbReference type="EMBL" id="JAKREW010000011">
    <property type="protein sequence ID" value="MCG7506067.1"/>
    <property type="molecule type" value="Genomic_DNA"/>
</dbReference>
<keyword evidence="12" id="KW-1185">Reference proteome</keyword>
<dbReference type="PROSITE" id="PS01076">
    <property type="entry name" value="ACETATE_KINASE_2"/>
    <property type="match status" value="1"/>
</dbReference>
<dbReference type="GO" id="GO:0008776">
    <property type="term" value="F:acetate kinase activity"/>
    <property type="evidence" value="ECO:0007669"/>
    <property type="project" value="UniProtKB-EC"/>
</dbReference>
<keyword evidence="7 9" id="KW-0067">ATP-binding</keyword>
<feature type="binding site" evidence="9">
    <location>
        <position position="16"/>
    </location>
    <ligand>
        <name>ATP</name>
        <dbReference type="ChEBI" id="CHEBI:30616"/>
    </ligand>
</feature>
<evidence type="ECO:0000256" key="9">
    <source>
        <dbReference type="HAMAP-Rule" id="MF_00020"/>
    </source>
</evidence>
<feature type="binding site" evidence="9">
    <location>
        <position position="379"/>
    </location>
    <ligand>
        <name>Mg(2+)</name>
        <dbReference type="ChEBI" id="CHEBI:18420"/>
    </ligand>
</feature>
<feature type="binding site" evidence="9">
    <location>
        <position position="92"/>
    </location>
    <ligand>
        <name>substrate</name>
    </ligand>
</feature>
<dbReference type="RefSeq" id="WP_239365899.1">
    <property type="nucleotide sequence ID" value="NZ_JAKREW010000011.1"/>
</dbReference>
<feature type="binding site" evidence="9">
    <location>
        <begin position="328"/>
        <end position="332"/>
    </location>
    <ligand>
        <name>ATP</name>
        <dbReference type="ChEBI" id="CHEBI:30616"/>
    </ligand>
</feature>
<comment type="caution">
    <text evidence="11">The sequence shown here is derived from an EMBL/GenBank/DDBJ whole genome shotgun (WGS) entry which is preliminary data.</text>
</comment>
<reference evidence="11 12" key="1">
    <citation type="submission" date="2022-02" db="EMBL/GenBank/DDBJ databases">
        <title>Draft genome sequence of Mezorhizobium retamae strain IRAMC:0171 isolated from Retama raetam nodules.</title>
        <authorList>
            <person name="Bengaied R."/>
            <person name="Sbissi I."/>
            <person name="Huber K."/>
            <person name="Ghodbane F."/>
            <person name="Nouioui I."/>
            <person name="Tarhouni M."/>
            <person name="Gtari M."/>
        </authorList>
    </citation>
    <scope>NUCLEOTIDE SEQUENCE [LARGE SCALE GENOMIC DNA]</scope>
    <source>
        <strain evidence="11 12">IRAMC:0171</strain>
    </source>
</reference>
<feature type="binding site" evidence="9">
    <location>
        <begin position="283"/>
        <end position="285"/>
    </location>
    <ligand>
        <name>ATP</name>
        <dbReference type="ChEBI" id="CHEBI:30616"/>
    </ligand>
</feature>
<dbReference type="InterPro" id="IPR000890">
    <property type="entry name" value="Aliphatic_acid_kin_short-chain"/>
</dbReference>
<dbReference type="SUPFAM" id="SSF53067">
    <property type="entry name" value="Actin-like ATPase domain"/>
    <property type="match status" value="2"/>
</dbReference>
<organism evidence="11 12">
    <name type="scientific">Mesorhizobium retamae</name>
    <dbReference type="NCBI Taxonomy" id="2912854"/>
    <lineage>
        <taxon>Bacteria</taxon>
        <taxon>Pseudomonadati</taxon>
        <taxon>Pseudomonadota</taxon>
        <taxon>Alphaproteobacteria</taxon>
        <taxon>Hyphomicrobiales</taxon>
        <taxon>Phyllobacteriaceae</taxon>
        <taxon>Mesorhizobium</taxon>
    </lineage>
</organism>
<feature type="site" description="Transition state stabilizer" evidence="9">
    <location>
        <position position="240"/>
    </location>
</feature>
<dbReference type="Gene3D" id="3.30.420.40">
    <property type="match status" value="2"/>
</dbReference>
<dbReference type="PANTHER" id="PTHR21060">
    <property type="entry name" value="ACETATE KINASE"/>
    <property type="match status" value="1"/>
</dbReference>
<evidence type="ECO:0000256" key="8">
    <source>
        <dbReference type="ARBA" id="ARBA00022842"/>
    </source>
</evidence>
<accession>A0ABS9QF80</accession>
<comment type="cofactor">
    <cofactor evidence="9">
        <name>Mg(2+)</name>
        <dbReference type="ChEBI" id="CHEBI:18420"/>
    </cofactor>
    <cofactor evidence="9">
        <name>Mn(2+)</name>
        <dbReference type="ChEBI" id="CHEBI:29035"/>
    </cofactor>
    <text evidence="9">Mg(2+). Can also accept Mn(2+).</text>
</comment>
<keyword evidence="3 9" id="KW-0808">Transferase</keyword>
<dbReference type="PANTHER" id="PTHR21060:SF21">
    <property type="entry name" value="ACETATE KINASE"/>
    <property type="match status" value="1"/>
</dbReference>
<evidence type="ECO:0000256" key="1">
    <source>
        <dbReference type="ARBA" id="ARBA00008748"/>
    </source>
</evidence>
<dbReference type="PIRSF" id="PIRSF000722">
    <property type="entry name" value="Acetate_prop_kin"/>
    <property type="match status" value="1"/>
</dbReference>
<keyword evidence="6 9" id="KW-0418">Kinase</keyword>
<evidence type="ECO:0000256" key="2">
    <source>
        <dbReference type="ARBA" id="ARBA00022490"/>
    </source>
</evidence>
<dbReference type="InterPro" id="IPR004372">
    <property type="entry name" value="Ac/propionate_kinase"/>
</dbReference>
<protein>
    <recommendedName>
        <fullName evidence="9">Acetate kinase</fullName>
        <ecNumber evidence="9">2.7.2.1</ecNumber>
    </recommendedName>
    <alternativeName>
        <fullName evidence="9">Acetokinase</fullName>
    </alternativeName>
</protein>
<comment type="subcellular location">
    <subcellularLocation>
        <location evidence="9">Cytoplasm</location>
    </subcellularLocation>
</comment>
<keyword evidence="4 9" id="KW-0479">Metal-binding</keyword>
<feature type="binding site" evidence="9">
    <location>
        <begin position="207"/>
        <end position="211"/>
    </location>
    <ligand>
        <name>ATP</name>
        <dbReference type="ChEBI" id="CHEBI:30616"/>
    </ligand>
</feature>
<comment type="pathway">
    <text evidence="9">Metabolic intermediate biosynthesis; acetyl-CoA biosynthesis; acetyl-CoA from acetate: step 1/2.</text>
</comment>
<proteinExistence type="inferred from homology"/>
<evidence type="ECO:0000256" key="5">
    <source>
        <dbReference type="ARBA" id="ARBA00022741"/>
    </source>
</evidence>
<dbReference type="InterPro" id="IPR043129">
    <property type="entry name" value="ATPase_NBD"/>
</dbReference>
<dbReference type="Proteomes" id="UP001201701">
    <property type="component" value="Unassembled WGS sequence"/>
</dbReference>
<gene>
    <name evidence="9" type="primary">ackA</name>
    <name evidence="11" type="ORF">L4923_13670</name>
</gene>
<keyword evidence="5 9" id="KW-0547">Nucleotide-binding</keyword>
<dbReference type="NCBIfam" id="TIGR00016">
    <property type="entry name" value="ackA"/>
    <property type="match status" value="1"/>
</dbReference>
<comment type="catalytic activity">
    <reaction evidence="9">
        <text>acetate + ATP = acetyl phosphate + ADP</text>
        <dbReference type="Rhea" id="RHEA:11352"/>
        <dbReference type="ChEBI" id="CHEBI:22191"/>
        <dbReference type="ChEBI" id="CHEBI:30089"/>
        <dbReference type="ChEBI" id="CHEBI:30616"/>
        <dbReference type="ChEBI" id="CHEBI:456216"/>
        <dbReference type="EC" id="2.7.2.1"/>
    </reaction>
</comment>
<feature type="site" description="Transition state stabilizer" evidence="9">
    <location>
        <position position="180"/>
    </location>
</feature>
<dbReference type="Pfam" id="PF00871">
    <property type="entry name" value="Acetate_kinase"/>
    <property type="match status" value="1"/>
</dbReference>
<feature type="active site" description="Proton donor/acceptor" evidence="9">
    <location>
        <position position="149"/>
    </location>
</feature>
<keyword evidence="2 9" id="KW-0963">Cytoplasm</keyword>
<feature type="binding site" evidence="9">
    <location>
        <position position="9"/>
    </location>
    <ligand>
        <name>Mg(2+)</name>
        <dbReference type="ChEBI" id="CHEBI:18420"/>
    </ligand>
</feature>
<evidence type="ECO:0000256" key="10">
    <source>
        <dbReference type="RuleBase" id="RU003835"/>
    </source>
</evidence>
<dbReference type="InterPro" id="IPR023865">
    <property type="entry name" value="Aliphatic_acid_kinase_CS"/>
</dbReference>
<dbReference type="HAMAP" id="MF_00020">
    <property type="entry name" value="Acetate_kinase"/>
    <property type="match status" value="1"/>
</dbReference>
<evidence type="ECO:0000256" key="7">
    <source>
        <dbReference type="ARBA" id="ARBA00022840"/>
    </source>
</evidence>
<dbReference type="EC" id="2.7.2.1" evidence="9"/>
<sequence length="399" mass="42969">MTDTILALNVGSSSLKFALFSTDSGEWPELLLRGAIEELATAPRLKMQAADGTLLQEVVWKDSGDIDAVLPSLLDLISAKREREKLVAVGHRVVHGGRDLSAPQLVTTDLLTALDDLVPLAPLHEAQNIAPIRTLIRLRPELAQVACFDTAFHRTMPDVAARIALPRDYEAAGIRRYGFHGLSYEYVSRRLREIAPHLSKGRVIAAHLGNGASLCALQDGRSIDTTMGFSALDGLMMGTRPGALDPGVLLHLLQQRGMSVAQVEDLLYRRSGLLGVSGNIASDMRVLIASSEPSAREAIDLFIYRCAGQIGALASALNGLDGFVFTAGIGEHSPIIRKAICDRLQWLGVEIDEDANSNNAPVISTEASTVEVRIVPTNEEAMIAHHTLSRVSGLRTPDA</sequence>
<name>A0ABS9QF80_9HYPH</name>
<evidence type="ECO:0000256" key="4">
    <source>
        <dbReference type="ARBA" id="ARBA00022723"/>
    </source>
</evidence>
<evidence type="ECO:0000313" key="12">
    <source>
        <dbReference type="Proteomes" id="UP001201701"/>
    </source>
</evidence>
<keyword evidence="8 9" id="KW-0460">Magnesium</keyword>